<evidence type="ECO:0000256" key="1">
    <source>
        <dbReference type="ARBA" id="ARBA00004897"/>
    </source>
</evidence>
<feature type="binding site" description="via carbamate group" evidence="6 9">
    <location>
        <position position="684"/>
    </location>
    <ligand>
        <name>Ni(2+)</name>
        <dbReference type="ChEBI" id="CHEBI:49786"/>
        <label>1</label>
    </ligand>
</feature>
<dbReference type="HAMAP" id="MF_01953">
    <property type="entry name" value="Urease_alpha"/>
    <property type="match status" value="1"/>
</dbReference>
<protein>
    <recommendedName>
        <fullName evidence="6 7">Urease subunit alpha</fullName>
        <ecNumber evidence="6 7">3.5.1.5</ecNumber>
    </recommendedName>
    <alternativeName>
        <fullName evidence="6">Urea amidohydrolase subunit alpha</fullName>
    </alternativeName>
</protein>
<feature type="modified residue" description="N6-carboxylysine" evidence="6 8">
    <location>
        <position position="684"/>
    </location>
</feature>
<feature type="binding site" evidence="6 9">
    <location>
        <position position="827"/>
    </location>
    <ligand>
        <name>Ni(2+)</name>
        <dbReference type="ChEBI" id="CHEBI:49786"/>
        <label>1</label>
    </ligand>
</feature>
<keyword evidence="2 6" id="KW-0533">Nickel</keyword>
<dbReference type="NCBIfam" id="NF009686">
    <property type="entry name" value="PRK13207.1"/>
    <property type="match status" value="1"/>
</dbReference>
<dbReference type="NCBIfam" id="TIGR01792">
    <property type="entry name" value="urease_alph"/>
    <property type="match status" value="1"/>
</dbReference>
<feature type="binding site" evidence="6 11">
    <location>
        <position position="686"/>
    </location>
    <ligand>
        <name>substrate</name>
    </ligand>
</feature>
<dbReference type="Gene3D" id="3.20.20.140">
    <property type="entry name" value="Metal-dependent hydrolases"/>
    <property type="match status" value="1"/>
</dbReference>
<evidence type="ECO:0000256" key="7">
    <source>
        <dbReference type="NCBIfam" id="TIGR01792"/>
    </source>
</evidence>
<feature type="binding site" evidence="6 9">
    <location>
        <position position="601"/>
    </location>
    <ligand>
        <name>Ni(2+)</name>
        <dbReference type="ChEBI" id="CHEBI:49786"/>
        <label>1</label>
    </ligand>
</feature>
<proteinExistence type="inferred from homology"/>
<comment type="subunit">
    <text evidence="6">Heterotrimer of UreA (gamma), UreB (beta) and UreC (alpha) subunits. Three heterotrimers associate to form the active enzyme.</text>
</comment>
<dbReference type="HOGENOM" id="CLU_293693_0_0_11"/>
<dbReference type="SUPFAM" id="SSF51556">
    <property type="entry name" value="Metallo-dependent hydrolases"/>
    <property type="match status" value="1"/>
</dbReference>
<dbReference type="CDD" id="cd00375">
    <property type="entry name" value="Urease_alpha"/>
    <property type="match status" value="1"/>
</dbReference>
<dbReference type="InterPro" id="IPR017951">
    <property type="entry name" value="Urease_asu_c"/>
</dbReference>
<feature type="region of interest" description="Disordered" evidence="14">
    <location>
        <begin position="230"/>
        <end position="457"/>
    </location>
</feature>
<dbReference type="eggNOG" id="COG0804">
    <property type="taxonomic scope" value="Bacteria"/>
</dbReference>
<comment type="subcellular location">
    <subcellularLocation>
        <location evidence="6 11">Cytoplasm</location>
    </subcellularLocation>
</comment>
<comment type="PTM">
    <text evidence="6">Carboxylation allows a single lysine to coordinate two nickel ions.</text>
</comment>
<evidence type="ECO:0000256" key="4">
    <source>
        <dbReference type="ARBA" id="ARBA00022801"/>
    </source>
</evidence>
<evidence type="ECO:0000256" key="2">
    <source>
        <dbReference type="ARBA" id="ARBA00022596"/>
    </source>
</evidence>
<comment type="cofactor">
    <cofactor evidence="6 9 12">
        <name>Ni cation</name>
        <dbReference type="ChEBI" id="CHEBI:25516"/>
    </cofactor>
    <text evidence="6 9 12">Binds 2 nickel ions per subunit.</text>
</comment>
<dbReference type="MEROPS" id="M38.982"/>
<dbReference type="InterPro" id="IPR050112">
    <property type="entry name" value="Urease_alpha_subunit"/>
</dbReference>
<keyword evidence="4 6" id="KW-0378">Hydrolase</keyword>
<evidence type="ECO:0000313" key="16">
    <source>
        <dbReference type="EMBL" id="KDN81006.1"/>
    </source>
</evidence>
<dbReference type="PANTHER" id="PTHR43440:SF1">
    <property type="entry name" value="UREASE"/>
    <property type="match status" value="1"/>
</dbReference>
<dbReference type="SUPFAM" id="SSF51338">
    <property type="entry name" value="Composite domain of metallo-dependent hydrolases"/>
    <property type="match status" value="2"/>
</dbReference>
<dbReference type="Gene3D" id="2.30.40.10">
    <property type="entry name" value="Urease, subunit C, domain 1"/>
    <property type="match status" value="1"/>
</dbReference>
<evidence type="ECO:0000256" key="13">
    <source>
        <dbReference type="RuleBase" id="RU004158"/>
    </source>
</evidence>
<organism evidence="16 17">
    <name type="scientific">Kitasatospora cheerisanensis KCTC 2395</name>
    <dbReference type="NCBI Taxonomy" id="1348663"/>
    <lineage>
        <taxon>Bacteria</taxon>
        <taxon>Bacillati</taxon>
        <taxon>Actinomycetota</taxon>
        <taxon>Actinomycetes</taxon>
        <taxon>Kitasatosporales</taxon>
        <taxon>Streptomycetaceae</taxon>
        <taxon>Kitasatospora</taxon>
    </lineage>
</organism>
<dbReference type="Pfam" id="PF01979">
    <property type="entry name" value="Amidohydro_1"/>
    <property type="match status" value="1"/>
</dbReference>
<feature type="compositionally biased region" description="Basic and acidic residues" evidence="14">
    <location>
        <begin position="355"/>
        <end position="376"/>
    </location>
</feature>
<evidence type="ECO:0000256" key="11">
    <source>
        <dbReference type="PROSITE-ProRule" id="PRU00700"/>
    </source>
</evidence>
<dbReference type="EMBL" id="JNBY01000155">
    <property type="protein sequence ID" value="KDN81006.1"/>
    <property type="molecule type" value="Genomic_DNA"/>
</dbReference>
<feature type="compositionally biased region" description="Acidic residues" evidence="14">
    <location>
        <begin position="445"/>
        <end position="454"/>
    </location>
</feature>
<feature type="binding site" evidence="6 9">
    <location>
        <position position="739"/>
    </location>
    <ligand>
        <name>Ni(2+)</name>
        <dbReference type="ChEBI" id="CHEBI:49786"/>
        <label>2</label>
    </ligand>
</feature>
<feature type="compositionally biased region" description="Low complexity" evidence="14">
    <location>
        <begin position="407"/>
        <end position="420"/>
    </location>
</feature>
<dbReference type="PROSITE" id="PS01120">
    <property type="entry name" value="UREASE_1"/>
    <property type="match status" value="1"/>
</dbReference>
<keyword evidence="17" id="KW-1185">Reference proteome</keyword>
<dbReference type="PATRIC" id="fig|1348663.4.peg.6869"/>
<dbReference type="Pfam" id="PF00449">
    <property type="entry name" value="Urease_alpha"/>
    <property type="match status" value="1"/>
</dbReference>
<feature type="binding site" evidence="6 9">
    <location>
        <position position="713"/>
    </location>
    <ligand>
        <name>Ni(2+)</name>
        <dbReference type="ChEBI" id="CHEBI:49786"/>
        <label>2</label>
    </ligand>
</feature>
<evidence type="ECO:0000256" key="14">
    <source>
        <dbReference type="SAM" id="MobiDB-lite"/>
    </source>
</evidence>
<accession>A0A066YSE0</accession>
<dbReference type="InterPro" id="IPR005848">
    <property type="entry name" value="Urease_asu"/>
</dbReference>
<dbReference type="GO" id="GO:0005737">
    <property type="term" value="C:cytoplasm"/>
    <property type="evidence" value="ECO:0007669"/>
    <property type="project" value="UniProtKB-SubCell"/>
</dbReference>
<feature type="binding site" description="via carbamate group" evidence="6 9">
    <location>
        <position position="684"/>
    </location>
    <ligand>
        <name>Ni(2+)</name>
        <dbReference type="ChEBI" id="CHEBI:49786"/>
        <label>2</label>
    </ligand>
</feature>
<keyword evidence="3 6" id="KW-0479">Metal-binding</keyword>
<comment type="caution">
    <text evidence="16">The sequence shown here is derived from an EMBL/GenBank/DDBJ whole genome shotgun (WGS) entry which is preliminary data.</text>
</comment>
<comment type="pathway">
    <text evidence="1 6">Nitrogen metabolism; urea degradation; CO(2) and NH(3) from urea (urease route): step 1/1.</text>
</comment>
<keyword evidence="6 11" id="KW-0963">Cytoplasm</keyword>
<dbReference type="GO" id="GO:0043419">
    <property type="term" value="P:urea catabolic process"/>
    <property type="evidence" value="ECO:0007669"/>
    <property type="project" value="UniProtKB-UniRule"/>
</dbReference>
<dbReference type="InterPro" id="IPR006680">
    <property type="entry name" value="Amidohydro-rel"/>
</dbReference>
<comment type="PTM">
    <text evidence="8">Carbamylation allows a single lysine to coordinate two nickel ions.</text>
</comment>
<dbReference type="InterPro" id="IPR011059">
    <property type="entry name" value="Metal-dep_hydrolase_composite"/>
</dbReference>
<comment type="catalytic activity">
    <reaction evidence="5 6 12">
        <text>urea + 2 H2O + H(+) = hydrogencarbonate + 2 NH4(+)</text>
        <dbReference type="Rhea" id="RHEA:20557"/>
        <dbReference type="ChEBI" id="CHEBI:15377"/>
        <dbReference type="ChEBI" id="CHEBI:15378"/>
        <dbReference type="ChEBI" id="CHEBI:16199"/>
        <dbReference type="ChEBI" id="CHEBI:17544"/>
        <dbReference type="ChEBI" id="CHEBI:28938"/>
        <dbReference type="EC" id="3.5.1.5"/>
    </reaction>
</comment>
<dbReference type="UniPathway" id="UPA00258">
    <property type="reaction ID" value="UER00370"/>
</dbReference>
<evidence type="ECO:0000256" key="6">
    <source>
        <dbReference type="HAMAP-Rule" id="MF_01953"/>
    </source>
</evidence>
<evidence type="ECO:0000256" key="5">
    <source>
        <dbReference type="ARBA" id="ARBA00047778"/>
    </source>
</evidence>
<dbReference type="InterPro" id="IPR029754">
    <property type="entry name" value="Urease_Ni-bd"/>
</dbReference>
<evidence type="ECO:0000256" key="8">
    <source>
        <dbReference type="PIRSR" id="PIRSR611612-50"/>
    </source>
</evidence>
<evidence type="ECO:0000313" key="17">
    <source>
        <dbReference type="Proteomes" id="UP000027178"/>
    </source>
</evidence>
<feature type="compositionally biased region" description="Basic and acidic residues" evidence="14">
    <location>
        <begin position="430"/>
        <end position="444"/>
    </location>
</feature>
<evidence type="ECO:0000256" key="3">
    <source>
        <dbReference type="ARBA" id="ARBA00022723"/>
    </source>
</evidence>
<evidence type="ECO:0000256" key="12">
    <source>
        <dbReference type="RuleBase" id="RU000510"/>
    </source>
</evidence>
<dbReference type="AlphaFoldDB" id="A0A066YSE0"/>
<dbReference type="InterPro" id="IPR017950">
    <property type="entry name" value="Urease_AS"/>
</dbReference>
<evidence type="ECO:0000256" key="9">
    <source>
        <dbReference type="PIRSR" id="PIRSR611612-51"/>
    </source>
</evidence>
<dbReference type="InterPro" id="IPR011612">
    <property type="entry name" value="Urease_alpha_N_dom"/>
</dbReference>
<feature type="compositionally biased region" description="Basic residues" evidence="14">
    <location>
        <begin position="377"/>
        <end position="392"/>
    </location>
</feature>
<dbReference type="GO" id="GO:0016151">
    <property type="term" value="F:nickel cation binding"/>
    <property type="evidence" value="ECO:0007669"/>
    <property type="project" value="UniProtKB-UniRule"/>
</dbReference>
<dbReference type="InterPro" id="IPR032466">
    <property type="entry name" value="Metal_Hydrolase"/>
</dbReference>
<dbReference type="Proteomes" id="UP000027178">
    <property type="component" value="Unassembled WGS sequence"/>
</dbReference>
<reference evidence="16 17" key="1">
    <citation type="submission" date="2014-05" db="EMBL/GenBank/DDBJ databases">
        <title>Draft Genome Sequence of Kitasatospora cheerisanensis KCTC 2395.</title>
        <authorList>
            <person name="Nam D.H."/>
        </authorList>
    </citation>
    <scope>NUCLEOTIDE SEQUENCE [LARGE SCALE GENOMIC DNA]</scope>
    <source>
        <strain evidence="16 17">KCTC 2395</strain>
    </source>
</reference>
<dbReference type="PROSITE" id="PS51368">
    <property type="entry name" value="UREASE_3"/>
    <property type="match status" value="1"/>
</dbReference>
<dbReference type="PRINTS" id="PR01752">
    <property type="entry name" value="UREASE"/>
</dbReference>
<evidence type="ECO:0000256" key="10">
    <source>
        <dbReference type="PIRSR" id="PIRSR611612-52"/>
    </source>
</evidence>
<gene>
    <name evidence="6" type="primary">ureC</name>
    <name evidence="16" type="ORF">KCH_71000</name>
</gene>
<name>A0A066YSE0_9ACTN</name>
<dbReference type="EC" id="3.5.1.5" evidence="6 7"/>
<comment type="similarity">
    <text evidence="6 13">Belongs to the metallo-dependent hydrolases superfamily. Urease alpha subunit family.</text>
</comment>
<feature type="domain" description="Urease" evidence="15">
    <location>
        <begin position="596"/>
        <end position="1034"/>
    </location>
</feature>
<feature type="binding site" evidence="6 9">
    <location>
        <position position="603"/>
    </location>
    <ligand>
        <name>Ni(2+)</name>
        <dbReference type="ChEBI" id="CHEBI:49786"/>
        <label>1</label>
    </ligand>
</feature>
<dbReference type="eggNOG" id="COG2138">
    <property type="taxonomic scope" value="Bacteria"/>
</dbReference>
<dbReference type="GO" id="GO:0009039">
    <property type="term" value="F:urease activity"/>
    <property type="evidence" value="ECO:0007669"/>
    <property type="project" value="UniProtKB-UniRule"/>
</dbReference>
<sequence>MPDRIRVLAVCGHEAAGGTALQHLAGPGTAVVGAGRELYRALASGPARQGVAVVPMTLGRDPELVADTARTVRALPPELRDGVAVAAPFGTPDHLVGWLRAAATTVPADAALLLAAPGADPYQDAELFRVAHLVQRHGRHRLVETALLAGDLDPAEGVRRCALLGARRVAVLSASFVRPARPTAPDGVSVTDAGPLLGPAALAAVLSARAAAAVQRLREHRDDGVGRALAAAEGHGRPTPTGPASTATRTTTASTATRTTTASTATRTGPAWAPTTTPRRRSSTPPRPRMPVPSRRRAQGATSDIRQVPVRRWTDRDQRGPTDRQGRGGEHRRPGGAGRVALPLLRGQPGAAVRPRQDPRHAPEHPGRHLGADRAGRHPRGRAVRVRRHRPAGRLQRPAERLHRLAPRPAGGVPPRARTGLPGRPGAAGHTEEPREAEEPRGPEEPCEAEEPREEEGRPLMPILSRQQYTDMFGPTVGDRFQLADTNLVVEVEKDFSEGLYGDEVVYGGGKSMRDGMGSDPQATAAQGALDTVITNVVVIDPILGIVKCDIGIKDGFIAAIGKSGNPQTQNNVHPNLVVGPGTEAISGEHLIATAGAIDTHVHLISPQQAQQALTNGITTLIGGGTGPADGTNGTTCTPGPFNIARFLQACEEVPVNIGIMGKGNGSLPGALDEQLAAGACALKVHEDWGATPAVIDNALSVADRHDVQVAIHTDSLNESGFFEDTRSAIDGRTIHTFHSEGAGGGHAPDILRVTGEPNILPSSTNPTLPYTKNSVDELLDMVMVCHHLNHDIPEDVSFADSRVRAETIAAESVLHDLGVISMFSSDSQAMGRVGESVTRCFQTAHHCKDKRGPLDGDSARNDNQRVLRYLAKVTINPAIATGISDYVGSLEPGKLADIVLWPIHSFAAKPKMIIKGGIISWAQMGDPNASLPTPQPVIYRPMFGQFGRAQQATHVTFMSQAGIAAGVPEELGLHRRVLPVRGTRVIGKHNMVRNNALPEVAVDPETFKVTLDGEAATIEPAASLPLNHLYFVV</sequence>
<evidence type="ECO:0000259" key="15">
    <source>
        <dbReference type="PROSITE" id="PS51368"/>
    </source>
</evidence>
<feature type="compositionally biased region" description="Basic and acidic residues" evidence="14">
    <location>
        <begin position="312"/>
        <end position="333"/>
    </location>
</feature>
<feature type="compositionally biased region" description="Low complexity" evidence="14">
    <location>
        <begin position="237"/>
        <end position="277"/>
    </location>
</feature>
<feature type="active site" description="Proton donor" evidence="6 10">
    <location>
        <position position="787"/>
    </location>
</feature>
<dbReference type="PANTHER" id="PTHR43440">
    <property type="entry name" value="UREASE"/>
    <property type="match status" value="1"/>
</dbReference>
<dbReference type="PROSITE" id="PS00145">
    <property type="entry name" value="UREASE_2"/>
    <property type="match status" value="1"/>
</dbReference>